<dbReference type="AlphaFoldDB" id="A0A927EZ49"/>
<reference evidence="1" key="1">
    <citation type="submission" date="2020-09" db="EMBL/GenBank/DDBJ databases">
        <title>Secondary metabolite and genome analysis of marine Streptomyces chumphonensis KK1-2T.</title>
        <authorList>
            <person name="Phongsopitanun W."/>
            <person name="Kanchanasin P."/>
            <person name="Pittayakhajonwut P."/>
            <person name="Suwanborirux K."/>
            <person name="Tanasupawat S."/>
        </authorList>
    </citation>
    <scope>NUCLEOTIDE SEQUENCE</scope>
    <source>
        <strain evidence="1">KK1-2</strain>
    </source>
</reference>
<keyword evidence="2" id="KW-1185">Reference proteome</keyword>
<proteinExistence type="predicted"/>
<dbReference type="EMBL" id="JACXYU010000004">
    <property type="protein sequence ID" value="MBD3932060.1"/>
    <property type="molecule type" value="Genomic_DNA"/>
</dbReference>
<organism evidence="1 2">
    <name type="scientific">Streptomyces chumphonensis</name>
    <dbReference type="NCBI Taxonomy" id="1214925"/>
    <lineage>
        <taxon>Bacteria</taxon>
        <taxon>Bacillati</taxon>
        <taxon>Actinomycetota</taxon>
        <taxon>Actinomycetes</taxon>
        <taxon>Kitasatosporales</taxon>
        <taxon>Streptomycetaceae</taxon>
        <taxon>Streptomyces</taxon>
    </lineage>
</organism>
<accession>A0A927EZ49</accession>
<comment type="caution">
    <text evidence="1">The sequence shown here is derived from an EMBL/GenBank/DDBJ whole genome shotgun (WGS) entry which is preliminary data.</text>
</comment>
<dbReference type="RefSeq" id="WP_191209359.1">
    <property type="nucleotide sequence ID" value="NZ_BAABKL010000050.1"/>
</dbReference>
<sequence>MEERFWLSGTAEVPLLGIPDEAWSVRVCGGVTGGGEPMLLLALPHGLFTAQDVAMAALGARPGPVAARDDVRFLTEVWGFTAAGPEEDVLEIADTPLVRPWVSGSGVTVTVAGVPWLVRGTPVPGADAWGSAASGEEGGLLGVGFDLDLDAPDAEDRFFSAFLDHEAVLGHVCVDSVRV</sequence>
<protein>
    <submittedName>
        <fullName evidence="1">Uncharacterized protein</fullName>
    </submittedName>
</protein>
<name>A0A927EZ49_9ACTN</name>
<dbReference type="Proteomes" id="UP000632289">
    <property type="component" value="Unassembled WGS sequence"/>
</dbReference>
<evidence type="ECO:0000313" key="2">
    <source>
        <dbReference type="Proteomes" id="UP000632289"/>
    </source>
</evidence>
<evidence type="ECO:0000313" key="1">
    <source>
        <dbReference type="EMBL" id="MBD3932060.1"/>
    </source>
</evidence>
<gene>
    <name evidence="1" type="ORF">IF129_10900</name>
</gene>